<evidence type="ECO:0000256" key="6">
    <source>
        <dbReference type="SAM" id="Phobius"/>
    </source>
</evidence>
<comment type="subcellular location">
    <subcellularLocation>
        <location evidence="1">Membrane</location>
    </subcellularLocation>
</comment>
<keyword evidence="3 6" id="KW-1133">Transmembrane helix</keyword>
<proteinExistence type="predicted"/>
<evidence type="ECO:0000313" key="8">
    <source>
        <dbReference type="Proteomes" id="UP001500908"/>
    </source>
</evidence>
<dbReference type="RefSeq" id="WP_344970949.1">
    <property type="nucleotide sequence ID" value="NZ_BAABDD010000009.1"/>
</dbReference>
<dbReference type="Pfam" id="PF04505">
    <property type="entry name" value="CD225"/>
    <property type="match status" value="1"/>
</dbReference>
<protein>
    <recommendedName>
        <fullName evidence="9">Interferon-induced transmembrane protein</fullName>
    </recommendedName>
</protein>
<keyword evidence="8" id="KW-1185">Reference proteome</keyword>
<evidence type="ECO:0000256" key="3">
    <source>
        <dbReference type="ARBA" id="ARBA00022989"/>
    </source>
</evidence>
<dbReference type="InterPro" id="IPR007593">
    <property type="entry name" value="CD225/Dispanin_fam"/>
</dbReference>
<dbReference type="PANTHER" id="PTHR14948:SF25">
    <property type="entry name" value="DUF4190 DOMAIN-CONTAINING PROTEIN"/>
    <property type="match status" value="1"/>
</dbReference>
<dbReference type="PANTHER" id="PTHR14948">
    <property type="entry name" value="NG5"/>
    <property type="match status" value="1"/>
</dbReference>
<feature type="region of interest" description="Disordered" evidence="5">
    <location>
        <begin position="1"/>
        <end position="42"/>
    </location>
</feature>
<evidence type="ECO:0000256" key="5">
    <source>
        <dbReference type="SAM" id="MobiDB-lite"/>
    </source>
</evidence>
<feature type="transmembrane region" description="Helical" evidence="6">
    <location>
        <begin position="103"/>
        <end position="125"/>
    </location>
</feature>
<evidence type="ECO:0000256" key="2">
    <source>
        <dbReference type="ARBA" id="ARBA00022692"/>
    </source>
</evidence>
<comment type="caution">
    <text evidence="7">The sequence shown here is derived from an EMBL/GenBank/DDBJ whole genome shotgun (WGS) entry which is preliminary data.</text>
</comment>
<evidence type="ECO:0008006" key="9">
    <source>
        <dbReference type="Google" id="ProtNLM"/>
    </source>
</evidence>
<dbReference type="Proteomes" id="UP001500908">
    <property type="component" value="Unassembled WGS sequence"/>
</dbReference>
<gene>
    <name evidence="7" type="ORF">GCM10022402_24020</name>
</gene>
<dbReference type="EMBL" id="BAABDD010000009">
    <property type="protein sequence ID" value="GAA3743529.1"/>
    <property type="molecule type" value="Genomic_DNA"/>
</dbReference>
<accession>A0ABP7FSW9</accession>
<evidence type="ECO:0000256" key="1">
    <source>
        <dbReference type="ARBA" id="ARBA00004370"/>
    </source>
</evidence>
<keyword evidence="4 6" id="KW-0472">Membrane</keyword>
<name>A0ABP7FSW9_9ACTN</name>
<evidence type="ECO:0000256" key="4">
    <source>
        <dbReference type="ARBA" id="ARBA00023136"/>
    </source>
</evidence>
<feature type="transmembrane region" description="Helical" evidence="6">
    <location>
        <begin position="49"/>
        <end position="82"/>
    </location>
</feature>
<reference evidence="8" key="1">
    <citation type="journal article" date="2019" name="Int. J. Syst. Evol. Microbiol.">
        <title>The Global Catalogue of Microorganisms (GCM) 10K type strain sequencing project: providing services to taxonomists for standard genome sequencing and annotation.</title>
        <authorList>
            <consortium name="The Broad Institute Genomics Platform"/>
            <consortium name="The Broad Institute Genome Sequencing Center for Infectious Disease"/>
            <person name="Wu L."/>
            <person name="Ma J."/>
        </authorList>
    </citation>
    <scope>NUCLEOTIDE SEQUENCE [LARGE SCALE GENOMIC DNA]</scope>
    <source>
        <strain evidence="8">JCM 17137</strain>
    </source>
</reference>
<organism evidence="7 8">
    <name type="scientific">Salinactinospora qingdaonensis</name>
    <dbReference type="NCBI Taxonomy" id="702744"/>
    <lineage>
        <taxon>Bacteria</taxon>
        <taxon>Bacillati</taxon>
        <taxon>Actinomycetota</taxon>
        <taxon>Actinomycetes</taxon>
        <taxon>Streptosporangiales</taxon>
        <taxon>Nocardiopsidaceae</taxon>
        <taxon>Salinactinospora</taxon>
    </lineage>
</organism>
<dbReference type="InterPro" id="IPR051423">
    <property type="entry name" value="CD225/Dispanin"/>
</dbReference>
<sequence length="129" mass="13306">MSYGPPPGQQPPGGYGPPPGGYTPPPGGYGPPPPGYPGGQPPPGKPDNWLWAAIVSIASLVLCCNPLALIFGVIALVFSLQVDSNWNAGNFAGAEDAANKAKIFGIIGVVLTVLSIFFWIAWFLFVAGV</sequence>
<keyword evidence="2 6" id="KW-0812">Transmembrane</keyword>
<evidence type="ECO:0000313" key="7">
    <source>
        <dbReference type="EMBL" id="GAA3743529.1"/>
    </source>
</evidence>